<dbReference type="InterPro" id="IPR013751">
    <property type="entry name" value="ACP_syn_III_N"/>
</dbReference>
<feature type="domain" description="Beta-ketoacyl-[acyl-carrier-protein] synthase III N-terminal" evidence="5">
    <location>
        <begin position="106"/>
        <end position="186"/>
    </location>
</feature>
<evidence type="ECO:0000259" key="5">
    <source>
        <dbReference type="Pfam" id="PF08545"/>
    </source>
</evidence>
<sequence length="330" mass="36471">MGKAYIVDYDIYVPDTFVSHEELAASTGLPDWVVRDKMGILRKPVERRLSVAEMARKAAERLLRRNPRANVGIVAYAGSDFKDKYVWDIAPKVMGELGLGSAYGVDISMQCASSIVALDLLAAKLRTAAVGFHALMVAATKQSMIVDYSDKASSFMYDFSDGAAAVLLGNSGGKYEVLESSVLTDGRFSDVVYQGLGERFMDSSGDYMLRVNRTEEFSKVFEEVSLRNFAWVVRDALAKSGLSVDDVDYLALLHMKRSFHYGILKELGIPPDKSIYLDYYGHMQSIDPFLSLRLAEERGIIRRGSVAVLVSAGTGWTWGATVIRRVHGET</sequence>
<accession>A0A830GTD0</accession>
<name>A0A830GTD0_9CREN</name>
<organism evidence="6 7">
    <name type="scientific">Thermocladium modestius</name>
    <dbReference type="NCBI Taxonomy" id="62609"/>
    <lineage>
        <taxon>Archaea</taxon>
        <taxon>Thermoproteota</taxon>
        <taxon>Thermoprotei</taxon>
        <taxon>Thermoproteales</taxon>
        <taxon>Thermoproteaceae</taxon>
        <taxon>Thermocladium</taxon>
    </lineage>
</organism>
<dbReference type="RefSeq" id="WP_188595536.1">
    <property type="nucleotide sequence ID" value="NZ_BMNL01000001.1"/>
</dbReference>
<dbReference type="PANTHER" id="PTHR34069">
    <property type="entry name" value="3-OXOACYL-[ACYL-CARRIER-PROTEIN] SYNTHASE 3"/>
    <property type="match status" value="1"/>
</dbReference>
<dbReference type="GO" id="GO:0004315">
    <property type="term" value="F:3-oxoacyl-[acyl-carrier-protein] synthase activity"/>
    <property type="evidence" value="ECO:0007669"/>
    <property type="project" value="InterPro"/>
</dbReference>
<reference evidence="6" key="1">
    <citation type="journal article" date="2014" name="Int. J. Syst. Evol. Microbiol.">
        <title>Complete genome sequence of Corynebacterium casei LMG S-19264T (=DSM 44701T), isolated from a smear-ripened cheese.</title>
        <authorList>
            <consortium name="US DOE Joint Genome Institute (JGI-PGF)"/>
            <person name="Walter F."/>
            <person name="Albersmeier A."/>
            <person name="Kalinowski J."/>
            <person name="Ruckert C."/>
        </authorList>
    </citation>
    <scope>NUCLEOTIDE SEQUENCE</scope>
    <source>
        <strain evidence="6">JCM 10088</strain>
    </source>
</reference>
<evidence type="ECO:0000256" key="1">
    <source>
        <dbReference type="ARBA" id="ARBA00022679"/>
    </source>
</evidence>
<evidence type="ECO:0000259" key="4">
    <source>
        <dbReference type="Pfam" id="PF08541"/>
    </source>
</evidence>
<dbReference type="SUPFAM" id="SSF53901">
    <property type="entry name" value="Thiolase-like"/>
    <property type="match status" value="1"/>
</dbReference>
<protein>
    <submittedName>
        <fullName evidence="6">3-oxoacyl-[acyl-carrier-protein] synthase 3</fullName>
    </submittedName>
</protein>
<dbReference type="GO" id="GO:0044550">
    <property type="term" value="P:secondary metabolite biosynthetic process"/>
    <property type="evidence" value="ECO:0007669"/>
    <property type="project" value="TreeGrafter"/>
</dbReference>
<dbReference type="Pfam" id="PF08541">
    <property type="entry name" value="ACP_syn_III_C"/>
    <property type="match status" value="1"/>
</dbReference>
<feature type="domain" description="Beta-ketoacyl-[acyl-carrier-protein] synthase III C-terminal" evidence="4">
    <location>
        <begin position="237"/>
        <end position="324"/>
    </location>
</feature>
<dbReference type="AlphaFoldDB" id="A0A830GTD0"/>
<dbReference type="PANTHER" id="PTHR34069:SF2">
    <property type="entry name" value="BETA-KETOACYL-[ACYL-CARRIER-PROTEIN] SYNTHASE III"/>
    <property type="match status" value="1"/>
</dbReference>
<dbReference type="InterPro" id="IPR013747">
    <property type="entry name" value="ACP_syn_III_C"/>
</dbReference>
<dbReference type="Gene3D" id="3.40.47.10">
    <property type="match status" value="1"/>
</dbReference>
<dbReference type="GO" id="GO:0008299">
    <property type="term" value="P:isoprenoid biosynthetic process"/>
    <property type="evidence" value="ECO:0007669"/>
    <property type="project" value="UniProtKB-KW"/>
</dbReference>
<keyword evidence="1" id="KW-0808">Transferase</keyword>
<keyword evidence="2" id="KW-0414">Isoprene biosynthesis</keyword>
<dbReference type="Pfam" id="PF08545">
    <property type="entry name" value="ACP_syn_III"/>
    <property type="match status" value="1"/>
</dbReference>
<dbReference type="GO" id="GO:0006633">
    <property type="term" value="P:fatty acid biosynthetic process"/>
    <property type="evidence" value="ECO:0007669"/>
    <property type="project" value="InterPro"/>
</dbReference>
<dbReference type="EMBL" id="BMNL01000001">
    <property type="protein sequence ID" value="GGP19055.1"/>
    <property type="molecule type" value="Genomic_DNA"/>
</dbReference>
<keyword evidence="3" id="KW-0012">Acyltransferase</keyword>
<dbReference type="OrthoDB" id="5812at2157"/>
<evidence type="ECO:0000313" key="6">
    <source>
        <dbReference type="EMBL" id="GGP19055.1"/>
    </source>
</evidence>
<evidence type="ECO:0000313" key="7">
    <source>
        <dbReference type="Proteomes" id="UP000610960"/>
    </source>
</evidence>
<dbReference type="Proteomes" id="UP000610960">
    <property type="component" value="Unassembled WGS sequence"/>
</dbReference>
<evidence type="ECO:0000256" key="3">
    <source>
        <dbReference type="ARBA" id="ARBA00023315"/>
    </source>
</evidence>
<evidence type="ECO:0000256" key="2">
    <source>
        <dbReference type="ARBA" id="ARBA00023229"/>
    </source>
</evidence>
<dbReference type="NCBIfam" id="NF005308">
    <property type="entry name" value="PRK06840.1"/>
    <property type="match status" value="1"/>
</dbReference>
<comment type="caution">
    <text evidence="6">The sequence shown here is derived from an EMBL/GenBank/DDBJ whole genome shotgun (WGS) entry which is preliminary data.</text>
</comment>
<dbReference type="InterPro" id="IPR016039">
    <property type="entry name" value="Thiolase-like"/>
</dbReference>
<reference evidence="6" key="2">
    <citation type="submission" date="2020-09" db="EMBL/GenBank/DDBJ databases">
        <authorList>
            <person name="Sun Q."/>
            <person name="Ohkuma M."/>
        </authorList>
    </citation>
    <scope>NUCLEOTIDE SEQUENCE</scope>
    <source>
        <strain evidence="6">JCM 10088</strain>
    </source>
</reference>
<keyword evidence="7" id="KW-1185">Reference proteome</keyword>
<gene>
    <name evidence="6" type="primary">fabH</name>
    <name evidence="6" type="ORF">GCM10007981_01190</name>
</gene>
<proteinExistence type="predicted"/>